<dbReference type="Gene3D" id="3.30.70.100">
    <property type="match status" value="1"/>
</dbReference>
<dbReference type="InterPro" id="IPR010753">
    <property type="entry name" value="DUF1330"/>
</dbReference>
<dbReference type="InterPro" id="IPR011008">
    <property type="entry name" value="Dimeric_a/b-barrel"/>
</dbReference>
<dbReference type="PATRIC" id="fig|1121022.4.peg.981"/>
<evidence type="ECO:0000313" key="2">
    <source>
        <dbReference type="EMBL" id="ESQ93665.1"/>
    </source>
</evidence>
<dbReference type="SUPFAM" id="SSF54909">
    <property type="entry name" value="Dimeric alpha+beta barrel"/>
    <property type="match status" value="1"/>
</dbReference>
<sequence length="100" mass="11375">MIQIVVLLYVGDGGIEALRAHEAEMVPLIYRHGGQIVSASHPSAPRPGDPDEIHILQFPDMQAFDDFRNDPDSLSKMEQRRHAIRDARLYVTDQFVTYLD</sequence>
<dbReference type="STRING" id="1121022.GCA_000376105_02024"/>
<comment type="caution">
    <text evidence="2">The sequence shown here is derived from an EMBL/GenBank/DDBJ whole genome shotgun (WGS) entry which is preliminary data.</text>
</comment>
<accession>V4Q755</accession>
<dbReference type="OrthoDB" id="9806380at2"/>
<feature type="domain" description="DUF1330" evidence="1">
    <location>
        <begin position="17"/>
        <end position="89"/>
    </location>
</feature>
<dbReference type="EMBL" id="AWGB01000007">
    <property type="protein sequence ID" value="ESQ93665.1"/>
    <property type="molecule type" value="Genomic_DNA"/>
</dbReference>
<dbReference type="RefSeq" id="WP_018081688.1">
    <property type="nucleotide sequence ID" value="NZ_AQWM01000007.1"/>
</dbReference>
<evidence type="ECO:0000259" key="1">
    <source>
        <dbReference type="Pfam" id="PF07045"/>
    </source>
</evidence>
<evidence type="ECO:0000313" key="3">
    <source>
        <dbReference type="Proteomes" id="UP000017837"/>
    </source>
</evidence>
<dbReference type="Pfam" id="PF07045">
    <property type="entry name" value="DUF1330"/>
    <property type="match status" value="1"/>
</dbReference>
<keyword evidence="3" id="KW-1185">Reference proteome</keyword>
<protein>
    <recommendedName>
        <fullName evidence="1">DUF1330 domain-containing protein</fullName>
    </recommendedName>
</protein>
<gene>
    <name evidence="2" type="ORF">ABENE_04935</name>
</gene>
<dbReference type="AlphaFoldDB" id="V4Q755"/>
<name>V4Q755_9CAUL</name>
<dbReference type="Proteomes" id="UP000017837">
    <property type="component" value="Unassembled WGS sequence"/>
</dbReference>
<organism evidence="2 3">
    <name type="scientific">Asticcacaulis benevestitus DSM 16100 = ATCC BAA-896</name>
    <dbReference type="NCBI Taxonomy" id="1121022"/>
    <lineage>
        <taxon>Bacteria</taxon>
        <taxon>Pseudomonadati</taxon>
        <taxon>Pseudomonadota</taxon>
        <taxon>Alphaproteobacteria</taxon>
        <taxon>Caulobacterales</taxon>
        <taxon>Caulobacteraceae</taxon>
        <taxon>Asticcacaulis</taxon>
    </lineage>
</organism>
<proteinExistence type="predicted"/>
<reference evidence="2 3" key="1">
    <citation type="journal article" date="2014" name="Nature">
        <title>Sequential evolution of bacterial morphology by co-option of a developmental regulator.</title>
        <authorList>
            <person name="Jiang C."/>
            <person name="Brown P.J."/>
            <person name="Ducret A."/>
            <person name="Brun Y.V."/>
        </authorList>
    </citation>
    <scope>NUCLEOTIDE SEQUENCE [LARGE SCALE GENOMIC DNA]</scope>
    <source>
        <strain evidence="2 3">DSM 16100</strain>
    </source>
</reference>